<dbReference type="Proteomes" id="UP001420932">
    <property type="component" value="Unassembled WGS sequence"/>
</dbReference>
<sequence length="83" mass="9485">MAFYSSTIKYMDIVEPYHPERSEDNLSMYKAYRTLLTILSVLSDDVLHKSIRLSTASNRRIRKGGGTTYFPLKAMARRCSSSS</sequence>
<gene>
    <name evidence="1" type="ORF">Syun_012315</name>
</gene>
<organism evidence="1 2">
    <name type="scientific">Stephania yunnanensis</name>
    <dbReference type="NCBI Taxonomy" id="152371"/>
    <lineage>
        <taxon>Eukaryota</taxon>
        <taxon>Viridiplantae</taxon>
        <taxon>Streptophyta</taxon>
        <taxon>Embryophyta</taxon>
        <taxon>Tracheophyta</taxon>
        <taxon>Spermatophyta</taxon>
        <taxon>Magnoliopsida</taxon>
        <taxon>Ranunculales</taxon>
        <taxon>Menispermaceae</taxon>
        <taxon>Menispermoideae</taxon>
        <taxon>Cissampelideae</taxon>
        <taxon>Stephania</taxon>
    </lineage>
</organism>
<proteinExistence type="predicted"/>
<dbReference type="EMBL" id="JBBNAF010000005">
    <property type="protein sequence ID" value="KAK9142915.1"/>
    <property type="molecule type" value="Genomic_DNA"/>
</dbReference>
<protein>
    <submittedName>
        <fullName evidence="1">Uncharacterized protein</fullName>
    </submittedName>
</protein>
<evidence type="ECO:0000313" key="1">
    <source>
        <dbReference type="EMBL" id="KAK9142915.1"/>
    </source>
</evidence>
<evidence type="ECO:0000313" key="2">
    <source>
        <dbReference type="Proteomes" id="UP001420932"/>
    </source>
</evidence>
<keyword evidence="2" id="KW-1185">Reference proteome</keyword>
<dbReference type="AlphaFoldDB" id="A0AAP0PIW5"/>
<accession>A0AAP0PIW5</accession>
<name>A0AAP0PIW5_9MAGN</name>
<reference evidence="1 2" key="1">
    <citation type="submission" date="2024-01" db="EMBL/GenBank/DDBJ databases">
        <title>Genome assemblies of Stephania.</title>
        <authorList>
            <person name="Yang L."/>
        </authorList>
    </citation>
    <scope>NUCLEOTIDE SEQUENCE [LARGE SCALE GENOMIC DNA]</scope>
    <source>
        <strain evidence="1">YNDBR</strain>
        <tissue evidence="1">Leaf</tissue>
    </source>
</reference>
<comment type="caution">
    <text evidence="1">The sequence shown here is derived from an EMBL/GenBank/DDBJ whole genome shotgun (WGS) entry which is preliminary data.</text>
</comment>